<reference evidence="2 3" key="1">
    <citation type="journal article" date="2021" name="BMC Genomics">
        <title>Datura genome reveals duplications of psychoactive alkaloid biosynthetic genes and high mutation rate following tissue culture.</title>
        <authorList>
            <person name="Rajewski A."/>
            <person name="Carter-House D."/>
            <person name="Stajich J."/>
            <person name="Litt A."/>
        </authorList>
    </citation>
    <scope>NUCLEOTIDE SEQUENCE [LARGE SCALE GENOMIC DNA]</scope>
    <source>
        <strain evidence="2">AR-01</strain>
    </source>
</reference>
<evidence type="ECO:0000256" key="1">
    <source>
        <dbReference type="SAM" id="MobiDB-lite"/>
    </source>
</evidence>
<protein>
    <submittedName>
        <fullName evidence="2">Uncharacterized protein</fullName>
    </submittedName>
</protein>
<dbReference type="EMBL" id="JACEIK010000047">
    <property type="protein sequence ID" value="MCD7447907.1"/>
    <property type="molecule type" value="Genomic_DNA"/>
</dbReference>
<accession>A0ABS8RMR9</accession>
<dbReference type="Proteomes" id="UP000823775">
    <property type="component" value="Unassembled WGS sequence"/>
</dbReference>
<feature type="region of interest" description="Disordered" evidence="1">
    <location>
        <begin position="1"/>
        <end position="22"/>
    </location>
</feature>
<comment type="caution">
    <text evidence="2">The sequence shown here is derived from an EMBL/GenBank/DDBJ whole genome shotgun (WGS) entry which is preliminary data.</text>
</comment>
<name>A0ABS8RMR9_DATST</name>
<sequence length="188" mass="21417">MVKKREVSSSMRKSPMAGTSFLSPPLAAGEGHSTECLTCYAITARPGPEPMQLSPFARMRDSEQEEVGLLLVNISTMLAESIARIGILPGQRPLSEKIERSWRQWDGDGEDNKKHRDREKYYLGETFDLDLTNWKLIELNIKSSSIGDLVWRKRVKGEFHIEDHPSLDLDDCGDDRRDHHQLLMHGTE</sequence>
<gene>
    <name evidence="2" type="ORF">HAX54_035838</name>
</gene>
<proteinExistence type="predicted"/>
<keyword evidence="3" id="KW-1185">Reference proteome</keyword>
<evidence type="ECO:0000313" key="3">
    <source>
        <dbReference type="Proteomes" id="UP000823775"/>
    </source>
</evidence>
<organism evidence="2 3">
    <name type="scientific">Datura stramonium</name>
    <name type="common">Jimsonweed</name>
    <name type="synonym">Common thornapple</name>
    <dbReference type="NCBI Taxonomy" id="4076"/>
    <lineage>
        <taxon>Eukaryota</taxon>
        <taxon>Viridiplantae</taxon>
        <taxon>Streptophyta</taxon>
        <taxon>Embryophyta</taxon>
        <taxon>Tracheophyta</taxon>
        <taxon>Spermatophyta</taxon>
        <taxon>Magnoliopsida</taxon>
        <taxon>eudicotyledons</taxon>
        <taxon>Gunneridae</taxon>
        <taxon>Pentapetalae</taxon>
        <taxon>asterids</taxon>
        <taxon>lamiids</taxon>
        <taxon>Solanales</taxon>
        <taxon>Solanaceae</taxon>
        <taxon>Solanoideae</taxon>
        <taxon>Datureae</taxon>
        <taxon>Datura</taxon>
    </lineage>
</organism>
<evidence type="ECO:0000313" key="2">
    <source>
        <dbReference type="EMBL" id="MCD7447907.1"/>
    </source>
</evidence>